<keyword evidence="3" id="KW-0560">Oxidoreductase</keyword>
<evidence type="ECO:0000256" key="2">
    <source>
        <dbReference type="ARBA" id="ARBA00022833"/>
    </source>
</evidence>
<evidence type="ECO:0008006" key="7">
    <source>
        <dbReference type="Google" id="ProtNLM"/>
    </source>
</evidence>
<protein>
    <recommendedName>
        <fullName evidence="7">Enoyl reductase (ER) domain-containing protein</fullName>
    </recommendedName>
</protein>
<dbReference type="InterPro" id="IPR002328">
    <property type="entry name" value="ADH_Zn_CS"/>
</dbReference>
<name>X1H804_9ZZZZ</name>
<accession>X1H804</accession>
<dbReference type="Gene3D" id="3.90.180.10">
    <property type="entry name" value="Medium-chain alcohol dehydrogenases, catalytic domain"/>
    <property type="match status" value="1"/>
</dbReference>
<dbReference type="InterPro" id="IPR011032">
    <property type="entry name" value="GroES-like_sf"/>
</dbReference>
<evidence type="ECO:0000259" key="5">
    <source>
        <dbReference type="Pfam" id="PF08240"/>
    </source>
</evidence>
<proteinExistence type="predicted"/>
<organism evidence="6">
    <name type="scientific">marine sediment metagenome</name>
    <dbReference type="NCBI Taxonomy" id="412755"/>
    <lineage>
        <taxon>unclassified sequences</taxon>
        <taxon>metagenomes</taxon>
        <taxon>ecological metagenomes</taxon>
    </lineage>
</organism>
<dbReference type="Pfam" id="PF00107">
    <property type="entry name" value="ADH_zinc_N"/>
    <property type="match status" value="1"/>
</dbReference>
<dbReference type="SUPFAM" id="SSF51735">
    <property type="entry name" value="NAD(P)-binding Rossmann-fold domains"/>
    <property type="match status" value="1"/>
</dbReference>
<dbReference type="PANTHER" id="PTHR43401">
    <property type="entry name" value="L-THREONINE 3-DEHYDROGENASE"/>
    <property type="match status" value="1"/>
</dbReference>
<dbReference type="InterPro" id="IPR036291">
    <property type="entry name" value="NAD(P)-bd_dom_sf"/>
</dbReference>
<evidence type="ECO:0000256" key="3">
    <source>
        <dbReference type="ARBA" id="ARBA00023002"/>
    </source>
</evidence>
<dbReference type="AlphaFoldDB" id="X1H804"/>
<keyword evidence="2" id="KW-0862">Zinc</keyword>
<dbReference type="GO" id="GO:0016491">
    <property type="term" value="F:oxidoreductase activity"/>
    <property type="evidence" value="ECO:0007669"/>
    <property type="project" value="UniProtKB-KW"/>
</dbReference>
<dbReference type="InterPro" id="IPR013154">
    <property type="entry name" value="ADH-like_N"/>
</dbReference>
<feature type="non-terminal residue" evidence="6">
    <location>
        <position position="234"/>
    </location>
</feature>
<dbReference type="InterPro" id="IPR050129">
    <property type="entry name" value="Zn_alcohol_dh"/>
</dbReference>
<dbReference type="SUPFAM" id="SSF50129">
    <property type="entry name" value="GroES-like"/>
    <property type="match status" value="1"/>
</dbReference>
<reference evidence="6" key="1">
    <citation type="journal article" date="2014" name="Front. Microbiol.">
        <title>High frequency of phylogenetically diverse reductive dehalogenase-homologous genes in deep subseafloor sedimentary metagenomes.</title>
        <authorList>
            <person name="Kawai M."/>
            <person name="Futagami T."/>
            <person name="Toyoda A."/>
            <person name="Takaki Y."/>
            <person name="Nishi S."/>
            <person name="Hori S."/>
            <person name="Arai W."/>
            <person name="Tsubouchi T."/>
            <person name="Morono Y."/>
            <person name="Uchiyama I."/>
            <person name="Ito T."/>
            <person name="Fujiyama A."/>
            <person name="Inagaki F."/>
            <person name="Takami H."/>
        </authorList>
    </citation>
    <scope>NUCLEOTIDE SEQUENCE</scope>
    <source>
        <strain evidence="6">Expedition CK06-06</strain>
    </source>
</reference>
<feature type="domain" description="Alcohol dehydrogenase-like N-terminal" evidence="5">
    <location>
        <begin position="24"/>
        <end position="139"/>
    </location>
</feature>
<dbReference type="Gene3D" id="3.40.50.720">
    <property type="entry name" value="NAD(P)-binding Rossmann-like Domain"/>
    <property type="match status" value="1"/>
</dbReference>
<keyword evidence="1" id="KW-0479">Metal-binding</keyword>
<dbReference type="GO" id="GO:0008270">
    <property type="term" value="F:zinc ion binding"/>
    <property type="evidence" value="ECO:0007669"/>
    <property type="project" value="InterPro"/>
</dbReference>
<dbReference type="PROSITE" id="PS00059">
    <property type="entry name" value="ADH_ZINC"/>
    <property type="match status" value="1"/>
</dbReference>
<gene>
    <name evidence="6" type="ORF">S03H2_40012</name>
</gene>
<dbReference type="EMBL" id="BARU01024778">
    <property type="protein sequence ID" value="GAH53210.1"/>
    <property type="molecule type" value="Genomic_DNA"/>
</dbReference>
<evidence type="ECO:0000256" key="1">
    <source>
        <dbReference type="ARBA" id="ARBA00022723"/>
    </source>
</evidence>
<sequence>MKAARLKGPREVALEEIPVPEISDMEVLVEVKYCAICGSDVHSFRGPGFVPDGAYMGHEFSGVIAKVGNKVEGWKPGDRVTVNPCYQCGECWACKHGFLSLCERMAEGIGVSTDETMPGAFAKFVRVPIPQKRLYSIPDDLSFEEAALVEPLASSLHAVRISTFKPGDYTMVLGAGPIGLGVIAFLKSAGAGLIIATEVSEKRTELAKKLGADYVFNPQKFSNLREEVLKLTNG</sequence>
<dbReference type="PANTHER" id="PTHR43401:SF2">
    <property type="entry name" value="L-THREONINE 3-DEHYDROGENASE"/>
    <property type="match status" value="1"/>
</dbReference>
<dbReference type="InterPro" id="IPR013149">
    <property type="entry name" value="ADH-like_C"/>
</dbReference>
<evidence type="ECO:0000259" key="4">
    <source>
        <dbReference type="Pfam" id="PF00107"/>
    </source>
</evidence>
<evidence type="ECO:0000313" key="6">
    <source>
        <dbReference type="EMBL" id="GAH53210.1"/>
    </source>
</evidence>
<dbReference type="Pfam" id="PF08240">
    <property type="entry name" value="ADH_N"/>
    <property type="match status" value="1"/>
</dbReference>
<comment type="caution">
    <text evidence="6">The sequence shown here is derived from an EMBL/GenBank/DDBJ whole genome shotgun (WGS) entry which is preliminary data.</text>
</comment>
<feature type="domain" description="Alcohol dehydrogenase-like C-terminal" evidence="4">
    <location>
        <begin position="177"/>
        <end position="234"/>
    </location>
</feature>